<feature type="transmembrane region" description="Helical" evidence="2">
    <location>
        <begin position="42"/>
        <end position="65"/>
    </location>
</feature>
<gene>
    <name evidence="3" type="ORF">OFY01_16340</name>
</gene>
<proteinExistence type="predicted"/>
<name>A0ABT3TZ11_9ACTN</name>
<organism evidence="3 4">
    <name type="scientific">Streptomyces beihaiensis</name>
    <dbReference type="NCBI Taxonomy" id="2984495"/>
    <lineage>
        <taxon>Bacteria</taxon>
        <taxon>Bacillati</taxon>
        <taxon>Actinomycetota</taxon>
        <taxon>Actinomycetes</taxon>
        <taxon>Kitasatosporales</taxon>
        <taxon>Streptomycetaceae</taxon>
        <taxon>Streptomyces</taxon>
    </lineage>
</organism>
<sequence>MAEQTPGAVPEPAPGAVPDPLDMLQREYDEKRAAREKKGERYMWWYLAYFLFGIHVVAFVMIYAVTHAK</sequence>
<accession>A0ABT3TZ11</accession>
<evidence type="ECO:0000313" key="3">
    <source>
        <dbReference type="EMBL" id="MCX3061300.1"/>
    </source>
</evidence>
<feature type="region of interest" description="Disordered" evidence="1">
    <location>
        <begin position="1"/>
        <end position="20"/>
    </location>
</feature>
<dbReference type="RefSeq" id="WP_266600592.1">
    <property type="nucleotide sequence ID" value="NZ_JAPHNL010000179.1"/>
</dbReference>
<keyword evidence="2" id="KW-0472">Membrane</keyword>
<comment type="caution">
    <text evidence="3">The sequence shown here is derived from an EMBL/GenBank/DDBJ whole genome shotgun (WGS) entry which is preliminary data.</text>
</comment>
<keyword evidence="2" id="KW-0812">Transmembrane</keyword>
<dbReference type="EMBL" id="JAPHNL010000179">
    <property type="protein sequence ID" value="MCX3061300.1"/>
    <property type="molecule type" value="Genomic_DNA"/>
</dbReference>
<reference evidence="3" key="1">
    <citation type="submission" date="2022-10" db="EMBL/GenBank/DDBJ databases">
        <title>Streptomyces beihaiensis sp. nov., a chitin degrading actinobacterium, isolated from shrimp pond soil.</title>
        <authorList>
            <person name="Xie J."/>
            <person name="Shen N."/>
        </authorList>
    </citation>
    <scope>NUCLEOTIDE SEQUENCE</scope>
    <source>
        <strain evidence="3">GXMU-J5</strain>
    </source>
</reference>
<dbReference type="Proteomes" id="UP001163064">
    <property type="component" value="Unassembled WGS sequence"/>
</dbReference>
<keyword evidence="2" id="KW-1133">Transmembrane helix</keyword>
<evidence type="ECO:0000256" key="1">
    <source>
        <dbReference type="SAM" id="MobiDB-lite"/>
    </source>
</evidence>
<protein>
    <submittedName>
        <fullName evidence="3">Uncharacterized protein</fullName>
    </submittedName>
</protein>
<keyword evidence="4" id="KW-1185">Reference proteome</keyword>
<evidence type="ECO:0000313" key="4">
    <source>
        <dbReference type="Proteomes" id="UP001163064"/>
    </source>
</evidence>
<evidence type="ECO:0000256" key="2">
    <source>
        <dbReference type="SAM" id="Phobius"/>
    </source>
</evidence>